<sequence>MRCQFGHIAEGSFEFDDEDEFTAPGGILTRRVKHLELSDSGRYTQSQRSQGVVQKSQEKLEMAARFPIYLRCSQMLLQRYLRIIIRLAGIEAQSEVITACVKRLWIKYARNSRPPPAAHMRIDSCLATSAECITIIYVACMLHGAGPVYVDDLITWWRNNDIPTSQIAKMGWFDDPELEADRIETKLLSTSGYPVRSSFEKRVMHVVNRALGSSKMIAVPINYYTPFLYRLVARLHLPPRIVDVVRAIWPQPEIVIKKSPSRIRLAETIIAARVVYIAKLYVRQPSFDRTEWSAAYNRARVEFRPLDIAEYGHPELWSEAQIKGYLKNFIDKMVDRYTDSDPSTRVRRLFKMFDYTTVNPDELPDRAEPALGVLSVSEFNAALVAECARMLCIKDDVFLDYTNYLGHYVKEFIFEISEGYRGRGRPRKLKEPHAAITNDDNGDPESDNNEEPSDAETVHSE</sequence>
<evidence type="ECO:0000313" key="3">
    <source>
        <dbReference type="Proteomes" id="UP000449547"/>
    </source>
</evidence>
<gene>
    <name evidence="2" type="ORF">DIURU_002963</name>
</gene>
<comment type="caution">
    <text evidence="2">The sequence shown here is derived from an EMBL/GenBank/DDBJ whole genome shotgun (WGS) entry which is preliminary data.</text>
</comment>
<feature type="compositionally biased region" description="Acidic residues" evidence="1">
    <location>
        <begin position="440"/>
        <end position="454"/>
    </location>
</feature>
<accession>A0A642UUL8</accession>
<organism evidence="2 3">
    <name type="scientific">Diutina rugosa</name>
    <name type="common">Yeast</name>
    <name type="synonym">Candida rugosa</name>
    <dbReference type="NCBI Taxonomy" id="5481"/>
    <lineage>
        <taxon>Eukaryota</taxon>
        <taxon>Fungi</taxon>
        <taxon>Dikarya</taxon>
        <taxon>Ascomycota</taxon>
        <taxon>Saccharomycotina</taxon>
        <taxon>Pichiomycetes</taxon>
        <taxon>Debaryomycetaceae</taxon>
        <taxon>Diutina</taxon>
    </lineage>
</organism>
<keyword evidence="3" id="KW-1185">Reference proteome</keyword>
<protein>
    <submittedName>
        <fullName evidence="2">Uncharacterized protein</fullName>
    </submittedName>
</protein>
<evidence type="ECO:0000256" key="1">
    <source>
        <dbReference type="SAM" id="MobiDB-lite"/>
    </source>
</evidence>
<feature type="region of interest" description="Disordered" evidence="1">
    <location>
        <begin position="423"/>
        <end position="461"/>
    </location>
</feature>
<dbReference type="EMBL" id="SWFT01000092">
    <property type="protein sequence ID" value="KAA8902169.1"/>
    <property type="molecule type" value="Genomic_DNA"/>
</dbReference>
<dbReference type="RefSeq" id="XP_034012251.1">
    <property type="nucleotide sequence ID" value="XM_034155672.1"/>
</dbReference>
<dbReference type="Proteomes" id="UP000449547">
    <property type="component" value="Unassembled WGS sequence"/>
</dbReference>
<dbReference type="VEuPathDB" id="FungiDB:DIURU_002963"/>
<name>A0A642UUL8_DIURU</name>
<reference evidence="2 3" key="1">
    <citation type="submission" date="2019-07" db="EMBL/GenBank/DDBJ databases">
        <title>Genome assembly of two rare yeast pathogens: Diutina rugosa and Trichomonascus ciferrii.</title>
        <authorList>
            <person name="Mixao V."/>
            <person name="Saus E."/>
            <person name="Hansen A."/>
            <person name="Lass-Flor C."/>
            <person name="Gabaldon T."/>
        </authorList>
    </citation>
    <scope>NUCLEOTIDE SEQUENCE [LARGE SCALE GENOMIC DNA]</scope>
    <source>
        <strain evidence="2 3">CBS 613</strain>
    </source>
</reference>
<dbReference type="AlphaFoldDB" id="A0A642UUL8"/>
<proteinExistence type="predicted"/>
<evidence type="ECO:0000313" key="2">
    <source>
        <dbReference type="EMBL" id="KAA8902169.1"/>
    </source>
</evidence>
<dbReference type="GeneID" id="54781614"/>